<keyword evidence="1" id="KW-1133">Transmembrane helix</keyword>
<keyword evidence="1" id="KW-0472">Membrane</keyword>
<sequence>MNTIFLITLLLASCLAQEFTIESSSQCHECANNNMKVCKGPYDHTKRYCCDMADLSYNCGIAMEDQCTDQITDQGPFFDNGKDFLLCDSYNDCNDSEYYAEADSWYSFYKESFELGKACIIRLWNKGDKSSKIKVQEIDIFHAEVFLYSYDPSLEKPYKFEGLLDAYRHEDEFIHAPENQTLHLVVVPEASNSRFGMTYKSIKDEATPMPILAIVGIIIGSIFLLTLLTLCCCYIVRRKRNYSHTEAQYSSPRAHLDLTPDSEYTSIQSDPNIRSNMHTFQQHSSDIYDHSDYPSKAKNTKNISYPKYHAINDESESLIDQTASSE</sequence>
<evidence type="ECO:0008006" key="5">
    <source>
        <dbReference type="Google" id="ProtNLM"/>
    </source>
</evidence>
<protein>
    <recommendedName>
        <fullName evidence="5">CUB domain-containing protein</fullName>
    </recommendedName>
</protein>
<dbReference type="AlphaFoldDB" id="A0AAD2CY17"/>
<dbReference type="Proteomes" id="UP001295684">
    <property type="component" value="Unassembled WGS sequence"/>
</dbReference>
<reference evidence="3" key="1">
    <citation type="submission" date="2023-07" db="EMBL/GenBank/DDBJ databases">
        <authorList>
            <consortium name="AG Swart"/>
            <person name="Singh M."/>
            <person name="Singh A."/>
            <person name="Seah K."/>
            <person name="Emmerich C."/>
        </authorList>
    </citation>
    <scope>NUCLEOTIDE SEQUENCE</scope>
    <source>
        <strain evidence="3">DP1</strain>
    </source>
</reference>
<feature type="chain" id="PRO_5042265357" description="CUB domain-containing protein" evidence="2">
    <location>
        <begin position="17"/>
        <end position="326"/>
    </location>
</feature>
<evidence type="ECO:0000256" key="1">
    <source>
        <dbReference type="SAM" id="Phobius"/>
    </source>
</evidence>
<feature type="transmembrane region" description="Helical" evidence="1">
    <location>
        <begin position="211"/>
        <end position="236"/>
    </location>
</feature>
<gene>
    <name evidence="3" type="ORF">ECRASSUSDP1_LOCUS15593</name>
</gene>
<comment type="caution">
    <text evidence="3">The sequence shown here is derived from an EMBL/GenBank/DDBJ whole genome shotgun (WGS) entry which is preliminary data.</text>
</comment>
<organism evidence="3 4">
    <name type="scientific">Euplotes crassus</name>
    <dbReference type="NCBI Taxonomy" id="5936"/>
    <lineage>
        <taxon>Eukaryota</taxon>
        <taxon>Sar</taxon>
        <taxon>Alveolata</taxon>
        <taxon>Ciliophora</taxon>
        <taxon>Intramacronucleata</taxon>
        <taxon>Spirotrichea</taxon>
        <taxon>Hypotrichia</taxon>
        <taxon>Euplotida</taxon>
        <taxon>Euplotidae</taxon>
        <taxon>Moneuplotes</taxon>
    </lineage>
</organism>
<feature type="signal peptide" evidence="2">
    <location>
        <begin position="1"/>
        <end position="16"/>
    </location>
</feature>
<evidence type="ECO:0000313" key="3">
    <source>
        <dbReference type="EMBL" id="CAI2374241.1"/>
    </source>
</evidence>
<dbReference type="EMBL" id="CAMPGE010015628">
    <property type="protein sequence ID" value="CAI2374241.1"/>
    <property type="molecule type" value="Genomic_DNA"/>
</dbReference>
<accession>A0AAD2CY17</accession>
<keyword evidence="2" id="KW-0732">Signal</keyword>
<keyword evidence="4" id="KW-1185">Reference proteome</keyword>
<evidence type="ECO:0000256" key="2">
    <source>
        <dbReference type="SAM" id="SignalP"/>
    </source>
</evidence>
<keyword evidence="1" id="KW-0812">Transmembrane</keyword>
<proteinExistence type="predicted"/>
<evidence type="ECO:0000313" key="4">
    <source>
        <dbReference type="Proteomes" id="UP001295684"/>
    </source>
</evidence>
<name>A0AAD2CY17_EUPCR</name>